<dbReference type="InterPro" id="IPR011059">
    <property type="entry name" value="Metal-dep_hydrolase_composite"/>
</dbReference>
<evidence type="ECO:0008006" key="4">
    <source>
        <dbReference type="Google" id="ProtNLM"/>
    </source>
</evidence>
<dbReference type="SUPFAM" id="SSF51338">
    <property type="entry name" value="Composite domain of metallo-dependent hydrolases"/>
    <property type="match status" value="1"/>
</dbReference>
<dbReference type="Gene3D" id="2.30.40.10">
    <property type="entry name" value="Urease, subunit C, domain 1"/>
    <property type="match status" value="1"/>
</dbReference>
<evidence type="ECO:0000313" key="3">
    <source>
        <dbReference type="Proteomes" id="UP000703038"/>
    </source>
</evidence>
<keyword evidence="3" id="KW-1185">Reference proteome</keyword>
<organism evidence="2 3">
    <name type="scientific">Rhodococcoides corynebacterioides</name>
    <dbReference type="NCBI Taxonomy" id="53972"/>
    <lineage>
        <taxon>Bacteria</taxon>
        <taxon>Bacillati</taxon>
        <taxon>Actinomycetota</taxon>
        <taxon>Actinomycetes</taxon>
        <taxon>Mycobacteriales</taxon>
        <taxon>Nocardiaceae</taxon>
        <taxon>Rhodococcoides</taxon>
    </lineage>
</organism>
<evidence type="ECO:0000256" key="1">
    <source>
        <dbReference type="SAM" id="MobiDB-lite"/>
    </source>
</evidence>
<reference evidence="2 3" key="1">
    <citation type="submission" date="2021-01" db="EMBL/GenBank/DDBJ databases">
        <title>Genomics of switchgrass bacterial isolates.</title>
        <authorList>
            <person name="Shade A."/>
        </authorList>
    </citation>
    <scope>NUCLEOTIDE SEQUENCE [LARGE SCALE GENOMIC DNA]</scope>
    <source>
        <strain evidence="2 3">PvP111</strain>
    </source>
</reference>
<name>A0ABS2KYK4_9NOCA</name>
<dbReference type="EMBL" id="JAFBBK010000001">
    <property type="protein sequence ID" value="MBM7417015.1"/>
    <property type="molecule type" value="Genomic_DNA"/>
</dbReference>
<accession>A0ABS2KYK4</accession>
<feature type="region of interest" description="Disordered" evidence="1">
    <location>
        <begin position="33"/>
        <end position="63"/>
    </location>
</feature>
<sequence length="128" mass="13673">MSDSGTPISDRDSRQVDGTDQFLVHEFVDSVPPQFAAESGSRHSSEPGRPLARTRRADGEGVAKRDLAVSRFVELTAAAPGRLVDIYGREGVVRPSADPDLVVLDPDRTYLAPSENLHSSGKVSNGDG</sequence>
<dbReference type="Proteomes" id="UP000703038">
    <property type="component" value="Unassembled WGS sequence"/>
</dbReference>
<gene>
    <name evidence="2" type="ORF">JOE42_003748</name>
</gene>
<comment type="caution">
    <text evidence="2">The sequence shown here is derived from an EMBL/GenBank/DDBJ whole genome shotgun (WGS) entry which is preliminary data.</text>
</comment>
<protein>
    <recommendedName>
        <fullName evidence="4">Amidohydrolase 3 domain-containing protein</fullName>
    </recommendedName>
</protein>
<evidence type="ECO:0000313" key="2">
    <source>
        <dbReference type="EMBL" id="MBM7417015.1"/>
    </source>
</evidence>
<proteinExistence type="predicted"/>
<dbReference type="Gene3D" id="3.20.20.140">
    <property type="entry name" value="Metal-dependent hydrolases"/>
    <property type="match status" value="1"/>
</dbReference>